<dbReference type="InterPro" id="IPR045206">
    <property type="entry name" value="Maestro_heat-like_prot"/>
</dbReference>
<protein>
    <submittedName>
        <fullName evidence="6">Maestro heat-like repeat-containing protein family member 7</fullName>
    </submittedName>
</protein>
<dbReference type="Pfam" id="PF21047">
    <property type="entry name" value="HEAT_Maestro"/>
    <property type="match status" value="1"/>
</dbReference>
<proteinExistence type="predicted"/>
<feature type="compositionally biased region" description="Low complexity" evidence="2">
    <location>
        <begin position="21"/>
        <end position="38"/>
    </location>
</feature>
<dbReference type="InterPro" id="IPR011989">
    <property type="entry name" value="ARM-like"/>
</dbReference>
<feature type="region of interest" description="Disordered" evidence="2">
    <location>
        <begin position="1"/>
        <end position="77"/>
    </location>
</feature>
<dbReference type="SUPFAM" id="SSF48371">
    <property type="entry name" value="ARM repeat"/>
    <property type="match status" value="1"/>
</dbReference>
<keyword evidence="1" id="KW-0677">Repeat</keyword>
<evidence type="ECO:0000313" key="5">
    <source>
        <dbReference type="Proteomes" id="UP000081671"/>
    </source>
</evidence>
<dbReference type="Proteomes" id="UP000081671">
    <property type="component" value="Unplaced"/>
</dbReference>
<reference evidence="6" key="1">
    <citation type="submission" date="2025-08" db="UniProtKB">
        <authorList>
            <consortium name="RefSeq"/>
        </authorList>
    </citation>
    <scope>IDENTIFICATION</scope>
    <source>
        <tissue evidence="6">Kidney</tissue>
    </source>
</reference>
<accession>A0A1S3F7X2</accession>
<feature type="domain" description="Maestro/Maestro-like HEAT-repeats" evidence="4">
    <location>
        <begin position="948"/>
        <end position="1215"/>
    </location>
</feature>
<name>A0A1S3F7X2_DIPOR</name>
<dbReference type="InParanoid" id="A0A1S3F7X2"/>
<gene>
    <name evidence="6" type="primary">LOC105986410</name>
</gene>
<dbReference type="InterPro" id="IPR016024">
    <property type="entry name" value="ARM-type_fold"/>
</dbReference>
<sequence>MCGAQPLRVARSPCRGRSRAAPRGAAAPPGGSRTPGSREPAPEGRCVAVRTEGPGGSEEPDRASGPGVRRRPGRMPTASQGRWALRVWLLFSKIQAAVSDVQMNLPLNKQINFKSPSPQDLLQSSLLGLRQSEIEAYELILQFIDQKDMSQMDKLSFLRAVETLSGAVHSQPNGCMNDYYPQTILTKKIETLILEESTSSLDSNILQQAMLCTVALRFLPTVIFSCQVNPPFNLSQKLDLVNAAISIMFSLPLILPSLDRKESASLYIQIILPWVTLSEKKYEQNRALGTMSRLLRFICNFSELLHMSLFSMTGKLMGILGLLSVHSNHEVSMEASEALHYLFKILVLQRSVKGKIEEILKDLQKHFRRQWLFSMQDLALIPELIANGLVYWHNELKIETPLPLSSFFRKYLTPLERADVIIVAIEAMASTDIQDTRAASKVFKVLLKHTIPEIGKVPEIIQYIYYHMSNITETTSLNAIKKIFHMFAQSYTDEVILTLIKIEDQSQKGVRQPWEILASFPKDYELILEHLLQRLKPPVEEESGRRPELSPLIATRAVHELLLEPSRRLEVQTFFSSLFLALLFRISFLVFEGRAEAMEDQPYETKWVNPISFSTDTLKTLISSSGYGDHVVYIQELGGWERLIDPETHYEGVTLLARSLVVKNCWHNRPIFSLLIRTLQDLDCTSHVTALVLLAELLHCPDVSSNVDDIATHILASWFKSEELATVKVLLQVTETFAKHKNLLRRLGILQPHVLNCCYSSNPDIVMETFLTLQRLLQDLKWQYSSSFLTQLAFMLSTFFEAESQPLRLKAFQIYASLLTKTKRNVLIFPLRHQILNLIVLLVLHMKDENMEVRQICQYSLYKTATILGWSRLKAVFVNHDVFTILRALLQQETNKAPWFLKQCIVLFKSPQTPIRLIAVWFAVFLGFLQLLHCPDVSSNVDDIATHILASWFKSEELATVKVLLQVTETFAKHKNLLRRLGILQPHVLNCCYSSNPDIVMETFLTLQRLLQDLKWQYSSSFLTQLAFMLSTFFEAESQPLRLKAFQIYASLLTKTKRNVLIFPLRHQILNLIVLLVLHMKDENMEVRQVSGQAEGPSLLSPQICQYSLYKTATILGWSRLKAVFVNHDVFTILRALLQQETNKAPWFLKQCIVLFKSPQTPIRLIAVWFAGQIIQVLNQEEVDGIEEEYSSLRLMEKDPDPMVSCLTRQTLYVLEAKDQLLRAQPRGTGILKTQGAQSLERLCCQSSDGGRRGESLNTDLANTESGVLAQHCVEKALGSWGWNTGLSSGRKLHRGPAHETENLGPSV</sequence>
<evidence type="ECO:0000259" key="3">
    <source>
        <dbReference type="Pfam" id="PF21047"/>
    </source>
</evidence>
<dbReference type="PANTHER" id="PTHR23120:SF42">
    <property type="entry name" value="MAESTRO HEAT-LIKE REPEAT FAMILY MEMBER 3"/>
    <property type="match status" value="1"/>
</dbReference>
<evidence type="ECO:0000256" key="1">
    <source>
        <dbReference type="ARBA" id="ARBA00022737"/>
    </source>
</evidence>
<dbReference type="RefSeq" id="XP_012872758.1">
    <property type="nucleotide sequence ID" value="XM_013017304.1"/>
</dbReference>
<feature type="domain" description="Maestro-like HEAT-repeats" evidence="3">
    <location>
        <begin position="282"/>
        <end position="528"/>
    </location>
</feature>
<dbReference type="OrthoDB" id="9580893at2759"/>
<dbReference type="InterPro" id="IPR048465">
    <property type="entry name" value="Maestro-like_HEAT"/>
</dbReference>
<evidence type="ECO:0000256" key="2">
    <source>
        <dbReference type="SAM" id="MobiDB-lite"/>
    </source>
</evidence>
<dbReference type="InterPro" id="IPR055406">
    <property type="entry name" value="HEAT_Maestro"/>
</dbReference>
<dbReference type="Gene3D" id="1.25.10.10">
    <property type="entry name" value="Leucine-rich Repeat Variant"/>
    <property type="match status" value="2"/>
</dbReference>
<feature type="region of interest" description="Disordered" evidence="2">
    <location>
        <begin position="1289"/>
        <end position="1308"/>
    </location>
</feature>
<dbReference type="Pfam" id="PF23227">
    <property type="entry name" value="HEAT_MROH2B_C"/>
    <property type="match status" value="2"/>
</dbReference>
<dbReference type="PANTHER" id="PTHR23120">
    <property type="entry name" value="MAESTRO-RELATED HEAT DOMAIN-CONTAINING"/>
    <property type="match status" value="1"/>
</dbReference>
<evidence type="ECO:0000259" key="4">
    <source>
        <dbReference type="Pfam" id="PF23227"/>
    </source>
</evidence>
<evidence type="ECO:0000313" key="6">
    <source>
        <dbReference type="RefSeq" id="XP_012872758.1"/>
    </source>
</evidence>
<dbReference type="GeneID" id="105986410"/>
<keyword evidence="5" id="KW-1185">Reference proteome</keyword>
<organism evidence="5 6">
    <name type="scientific">Dipodomys ordii</name>
    <name type="common">Ord's kangaroo rat</name>
    <dbReference type="NCBI Taxonomy" id="10020"/>
    <lineage>
        <taxon>Eukaryota</taxon>
        <taxon>Metazoa</taxon>
        <taxon>Chordata</taxon>
        <taxon>Craniata</taxon>
        <taxon>Vertebrata</taxon>
        <taxon>Euteleostomi</taxon>
        <taxon>Mammalia</taxon>
        <taxon>Eutheria</taxon>
        <taxon>Euarchontoglires</taxon>
        <taxon>Glires</taxon>
        <taxon>Rodentia</taxon>
        <taxon>Castorimorpha</taxon>
        <taxon>Heteromyidae</taxon>
        <taxon>Dipodomyinae</taxon>
        <taxon>Dipodomys</taxon>
    </lineage>
</organism>
<feature type="domain" description="Maestro/Maestro-like HEAT-repeats" evidence="4">
    <location>
        <begin position="714"/>
        <end position="930"/>
    </location>
</feature>
<dbReference type="FunCoup" id="A0A1S3F7X2">
    <property type="interactions" value="85"/>
</dbReference>
<dbReference type="KEGG" id="dord:105986410"/>
<dbReference type="GO" id="GO:0005737">
    <property type="term" value="C:cytoplasm"/>
    <property type="evidence" value="ECO:0007669"/>
    <property type="project" value="TreeGrafter"/>
</dbReference>